<sequence>MSSGCFPSKTNASAMQLFHHGSSSRATLFRSLKSSPTTFGRKKRLSLVSRRCSRTASTISAGSSRSCDQTNIDVAAGVILSTGEAPVQPHSGNATAKLYAAGLYPFEDILKPSLSAPKSWPIESPKGCSELNRNRRAPSVPSSTTRPCCRRLFSAFRVLFLTNPLLSASCVAEMCLPCRQSSLSRRTFDSAPKIAFSRYRIVHSARKAPAV</sequence>
<reference evidence="1" key="1">
    <citation type="journal article" date="2004" name="Can. J. Microbiol.">
        <title>Experimental evidence for plasmid-borne nor-nir genes in Sinorhizobium meliloti JJ1c10.</title>
        <authorList>
            <person name="Chan Y.K."/>
            <person name="McCormick W.A."/>
        </authorList>
    </citation>
    <scope>NUCLEOTIDE SEQUENCE</scope>
    <source>
        <strain evidence="1">JJ1c10</strain>
        <plasmid evidence="1">pSymA</plasmid>
    </source>
</reference>
<organism evidence="1">
    <name type="scientific">Rhizobium meliloti</name>
    <name type="common">Ensifer meliloti</name>
    <name type="synonym">Sinorhizobium meliloti</name>
    <dbReference type="NCBI Taxonomy" id="382"/>
    <lineage>
        <taxon>Bacteria</taxon>
        <taxon>Pseudomonadati</taxon>
        <taxon>Pseudomonadota</taxon>
        <taxon>Alphaproteobacteria</taxon>
        <taxon>Hyphomicrobiales</taxon>
        <taxon>Rhizobiaceae</taxon>
        <taxon>Sinorhizobium/Ensifer group</taxon>
        <taxon>Sinorhizobium</taxon>
    </lineage>
</organism>
<reference evidence="1" key="2">
    <citation type="submission" date="2004-01" db="EMBL/GenBank/DDBJ databases">
        <authorList>
            <person name="Chan Y.-K."/>
            <person name="McCormick W.A."/>
        </authorList>
    </citation>
    <scope>NUCLEOTIDE SEQUENCE</scope>
    <source>
        <strain evidence="1">JJ1c10</strain>
        <plasmid evidence="1">pSymA</plasmid>
    </source>
</reference>
<gene>
    <name evidence="1" type="primary">hpn1</name>
</gene>
<accession>Q5SEZ6</accession>
<evidence type="ECO:0000313" key="1">
    <source>
        <dbReference type="EMBL" id="AAS92900.1"/>
    </source>
</evidence>
<dbReference type="EMBL" id="AY536011">
    <property type="protein sequence ID" value="AAS92900.1"/>
    <property type="molecule type" value="Genomic_DNA"/>
</dbReference>
<dbReference type="AlphaFoldDB" id="Q5SEZ6"/>
<protein>
    <submittedName>
        <fullName evidence="1">Uncharacterized protein</fullName>
    </submittedName>
</protein>
<geneLocation type="plasmid" evidence="1">
    <name>pSymA</name>
</geneLocation>
<keyword evidence="1" id="KW-0614">Plasmid</keyword>
<proteinExistence type="predicted"/>
<dbReference type="PIR" id="C95347">
    <property type="entry name" value="C95347"/>
</dbReference>
<name>Q5SEZ6_RHIML</name>